<keyword evidence="4 6" id="KW-1133">Transmembrane helix</keyword>
<proteinExistence type="inferred from homology"/>
<evidence type="ECO:0000256" key="3">
    <source>
        <dbReference type="ARBA" id="ARBA00022692"/>
    </source>
</evidence>
<keyword evidence="5 6" id="KW-0472">Membrane</keyword>
<name>A0A1Y5T5Q9_9RHOB</name>
<feature type="transmembrane region" description="Helical" evidence="6">
    <location>
        <begin position="195"/>
        <end position="214"/>
    </location>
</feature>
<gene>
    <name evidence="7" type="ORF">TRL7639_02893</name>
</gene>
<dbReference type="PANTHER" id="PTHR23427:SF2">
    <property type="entry name" value="SURFEIT LOCUS PROTEIN 1"/>
    <property type="match status" value="1"/>
</dbReference>
<comment type="subcellular location">
    <subcellularLocation>
        <location evidence="6">Cell membrane</location>
        <topology evidence="6">Multi-pass membrane protein</topology>
    </subcellularLocation>
    <subcellularLocation>
        <location evidence="1">Membrane</location>
    </subcellularLocation>
</comment>
<reference evidence="7 8" key="1">
    <citation type="submission" date="2017-03" db="EMBL/GenBank/DDBJ databases">
        <authorList>
            <person name="Afonso C.L."/>
            <person name="Miller P.J."/>
            <person name="Scott M.A."/>
            <person name="Spackman E."/>
            <person name="Goraichik I."/>
            <person name="Dimitrov K.M."/>
            <person name="Suarez D.L."/>
            <person name="Swayne D.E."/>
        </authorList>
    </citation>
    <scope>NUCLEOTIDE SEQUENCE [LARGE SCALE GENOMIC DNA]</scope>
    <source>
        <strain evidence="7 8">CECT 7639</strain>
    </source>
</reference>
<keyword evidence="6" id="KW-1003">Cell membrane</keyword>
<dbReference type="AlphaFoldDB" id="A0A1Y5T5Q9"/>
<organism evidence="7 8">
    <name type="scientific">Falsiruegeria litorea R37</name>
    <dbReference type="NCBI Taxonomy" id="1200284"/>
    <lineage>
        <taxon>Bacteria</taxon>
        <taxon>Pseudomonadati</taxon>
        <taxon>Pseudomonadota</taxon>
        <taxon>Alphaproteobacteria</taxon>
        <taxon>Rhodobacterales</taxon>
        <taxon>Roseobacteraceae</taxon>
        <taxon>Falsiruegeria</taxon>
    </lineage>
</organism>
<evidence type="ECO:0000256" key="1">
    <source>
        <dbReference type="ARBA" id="ARBA00004370"/>
    </source>
</evidence>
<keyword evidence="3 6" id="KW-0812">Transmembrane</keyword>
<evidence type="ECO:0000256" key="2">
    <source>
        <dbReference type="ARBA" id="ARBA00007165"/>
    </source>
</evidence>
<evidence type="ECO:0000256" key="4">
    <source>
        <dbReference type="ARBA" id="ARBA00022989"/>
    </source>
</evidence>
<dbReference type="EMBL" id="FWFO01000002">
    <property type="protein sequence ID" value="SLN54627.1"/>
    <property type="molecule type" value="Genomic_DNA"/>
</dbReference>
<dbReference type="PANTHER" id="PTHR23427">
    <property type="entry name" value="SURFEIT LOCUS PROTEIN"/>
    <property type="match status" value="1"/>
</dbReference>
<dbReference type="OrthoDB" id="6079986at2"/>
<accession>A0A1Y5T5Q9</accession>
<sequence>MGRFLFLLIIVAAGLGVLLYLGTWQVQRLAWKEGVLAEIEARIAADPVAVPDQIDRERDRYLPVTVTGAMLQGEIHVLVSVKRVGPGYRILAPFDDGTRVIMIDRGFVPLDDKNTPRAIGPMTITGNLHWPNEVDEYTPEPDVEGEIWFAREVDMASVVLGTDPILLIAKSKTDPNVTPLPVDTSGIPNDHLQYAITWFGLALVWAAMSVFFLWRTRARTES</sequence>
<dbReference type="GO" id="GO:0005886">
    <property type="term" value="C:plasma membrane"/>
    <property type="evidence" value="ECO:0007669"/>
    <property type="project" value="UniProtKB-SubCell"/>
</dbReference>
<dbReference type="InterPro" id="IPR045214">
    <property type="entry name" value="Surf1/Surf4"/>
</dbReference>
<comment type="similarity">
    <text evidence="2 6">Belongs to the SURF1 family.</text>
</comment>
<dbReference type="CDD" id="cd06662">
    <property type="entry name" value="SURF1"/>
    <property type="match status" value="1"/>
</dbReference>
<dbReference type="RefSeq" id="WP_085796564.1">
    <property type="nucleotide sequence ID" value="NZ_FWFO01000002.1"/>
</dbReference>
<dbReference type="Pfam" id="PF02104">
    <property type="entry name" value="SURF1"/>
    <property type="match status" value="1"/>
</dbReference>
<evidence type="ECO:0000313" key="8">
    <source>
        <dbReference type="Proteomes" id="UP000193077"/>
    </source>
</evidence>
<dbReference type="PROSITE" id="PS50895">
    <property type="entry name" value="SURF1"/>
    <property type="match status" value="1"/>
</dbReference>
<dbReference type="InterPro" id="IPR002994">
    <property type="entry name" value="Surf1/Shy1"/>
</dbReference>
<protein>
    <recommendedName>
        <fullName evidence="6">SURF1-like protein</fullName>
    </recommendedName>
</protein>
<comment type="caution">
    <text evidence="6">Lacks conserved residue(s) required for the propagation of feature annotation.</text>
</comment>
<keyword evidence="8" id="KW-1185">Reference proteome</keyword>
<evidence type="ECO:0000313" key="7">
    <source>
        <dbReference type="EMBL" id="SLN54627.1"/>
    </source>
</evidence>
<evidence type="ECO:0000256" key="6">
    <source>
        <dbReference type="RuleBase" id="RU363076"/>
    </source>
</evidence>
<evidence type="ECO:0000256" key="5">
    <source>
        <dbReference type="ARBA" id="ARBA00023136"/>
    </source>
</evidence>
<dbReference type="Proteomes" id="UP000193077">
    <property type="component" value="Unassembled WGS sequence"/>
</dbReference>